<comment type="caution">
    <text evidence="6">The sequence shown here is derived from an EMBL/GenBank/DDBJ whole genome shotgun (WGS) entry which is preliminary data.</text>
</comment>
<evidence type="ECO:0000313" key="7">
    <source>
        <dbReference type="Proteomes" id="UP001501475"/>
    </source>
</evidence>
<dbReference type="Pfam" id="PF02922">
    <property type="entry name" value="CBM_48"/>
    <property type="match status" value="1"/>
</dbReference>
<dbReference type="SMART" id="SM00642">
    <property type="entry name" value="Aamy"/>
    <property type="match status" value="1"/>
</dbReference>
<dbReference type="InterPro" id="IPR044505">
    <property type="entry name" value="GlgX_Isoamylase_N_E_set"/>
</dbReference>
<dbReference type="InterPro" id="IPR006047">
    <property type="entry name" value="GH13_cat_dom"/>
</dbReference>
<gene>
    <name evidence="6" type="primary">glgX_1</name>
    <name evidence="6" type="ORF">GCM10009810_05460</name>
</gene>
<evidence type="ECO:0000256" key="1">
    <source>
        <dbReference type="ARBA" id="ARBA00008061"/>
    </source>
</evidence>
<dbReference type="InterPro" id="IPR011837">
    <property type="entry name" value="Glycogen_debranch_GlgX"/>
</dbReference>
<dbReference type="NCBIfam" id="TIGR02100">
    <property type="entry name" value="glgX_debranch"/>
    <property type="match status" value="1"/>
</dbReference>
<dbReference type="InterPro" id="IPR014756">
    <property type="entry name" value="Ig_E-set"/>
</dbReference>
<evidence type="ECO:0000313" key="6">
    <source>
        <dbReference type="EMBL" id="GAA1747772.1"/>
    </source>
</evidence>
<proteinExistence type="inferred from homology"/>
<dbReference type="InterPro" id="IPR004193">
    <property type="entry name" value="Glyco_hydro_13_N"/>
</dbReference>
<feature type="compositionally biased region" description="Basic and acidic residues" evidence="4">
    <location>
        <begin position="436"/>
        <end position="448"/>
    </location>
</feature>
<evidence type="ECO:0000256" key="2">
    <source>
        <dbReference type="ARBA" id="ARBA00022801"/>
    </source>
</evidence>
<dbReference type="InterPro" id="IPR017853">
    <property type="entry name" value="GH"/>
</dbReference>
<dbReference type="CDD" id="cd11326">
    <property type="entry name" value="AmyAc_Glg_debranch"/>
    <property type="match status" value="1"/>
</dbReference>
<dbReference type="Gene3D" id="2.60.40.10">
    <property type="entry name" value="Immunoglobulins"/>
    <property type="match status" value="1"/>
</dbReference>
<dbReference type="SUPFAM" id="SSF51011">
    <property type="entry name" value="Glycosyl hydrolase domain"/>
    <property type="match status" value="1"/>
</dbReference>
<keyword evidence="2" id="KW-0378">Hydrolase</keyword>
<dbReference type="RefSeq" id="WP_344061751.1">
    <property type="nucleotide sequence ID" value="NZ_BAAAPN010000015.1"/>
</dbReference>
<protein>
    <submittedName>
        <fullName evidence="6">Glycogen debranching protein GlgX</fullName>
    </submittedName>
</protein>
<dbReference type="Proteomes" id="UP001501475">
    <property type="component" value="Unassembled WGS sequence"/>
</dbReference>
<reference evidence="6 7" key="1">
    <citation type="journal article" date="2019" name="Int. J. Syst. Evol. Microbiol.">
        <title>The Global Catalogue of Microorganisms (GCM) 10K type strain sequencing project: providing services to taxonomists for standard genome sequencing and annotation.</title>
        <authorList>
            <consortium name="The Broad Institute Genomics Platform"/>
            <consortium name="The Broad Institute Genome Sequencing Center for Infectious Disease"/>
            <person name="Wu L."/>
            <person name="Ma J."/>
        </authorList>
    </citation>
    <scope>NUCLEOTIDE SEQUENCE [LARGE SCALE GENOMIC DNA]</scope>
    <source>
        <strain evidence="6 7">JCM 15591</strain>
    </source>
</reference>
<evidence type="ECO:0000256" key="4">
    <source>
        <dbReference type="SAM" id="MobiDB-lite"/>
    </source>
</evidence>
<keyword evidence="3" id="KW-0326">Glycosidase</keyword>
<dbReference type="SUPFAM" id="SSF51445">
    <property type="entry name" value="(Trans)glycosidases"/>
    <property type="match status" value="1"/>
</dbReference>
<evidence type="ECO:0000256" key="3">
    <source>
        <dbReference type="ARBA" id="ARBA00023295"/>
    </source>
</evidence>
<feature type="region of interest" description="Disordered" evidence="4">
    <location>
        <begin position="436"/>
        <end position="461"/>
    </location>
</feature>
<feature type="domain" description="Glycosyl hydrolase family 13 catalytic" evidence="5">
    <location>
        <begin position="115"/>
        <end position="538"/>
    </location>
</feature>
<dbReference type="CDD" id="cd02856">
    <property type="entry name" value="E_set_GDE_Isoamylase_N"/>
    <property type="match status" value="1"/>
</dbReference>
<sequence length="665" mass="73763">MTLTPHGAHFAVYAGHADEVALAVLDDHRGEDRIPLAGSPDGWWLGHADGLAPGARYGVRARGPRRAEQGHWYDDSVLLLDPYARAIDHGGRAVLVEDTFDWGDDAPPRTPWTQTVIYEAHVRGLTMTHPAVPVQHRGTYAGVAHPAIIAHLQRIGVTAIELLPVHASITEPAIQARGLVNYWGYNTLGFFAPNNRYAAATHPQGVVDEFKSMVKALHAAGIEVILDVVYNHTAEQGNDDGQILSWRGLDNRAYYRLDPYGADLNLTGCGNSLNTHHEVSRRQVLDSMRYWVTEMHVDGFRFDLAVTLARGRNHDFDPDHAFFAAVRSDPVLGATKLIAEPWDCGMGGWRTGQFPRPFSEWNDRYRDDVRTFWLTDLAATFAGQPGHGARELATRLAGSQDLFWTHERNPTASINFVAAHDGFTAADLTAYNEKRNEGNLEGNRDGSPHNRSWNHGHEGATDNADTLAWRRRSLRNLLATLLVSAGVPMINAGDEFGRTQHGNNNAFCQDNEIGWMDWDWQPWQDQLVQSIAALAAIRRAHPVLQRDRFFLGTPAYDGGPADVSWLGQDARPLTPEQWEGRGLRTLSMLIGAHRPQDSDILVVVNGAIHDAQVTLPDVSGRRTMRLLWDSTWEQDPGEPQVRFPGTQVCAGPTSLQVWASETVTD</sequence>
<evidence type="ECO:0000259" key="5">
    <source>
        <dbReference type="SMART" id="SM00642"/>
    </source>
</evidence>
<dbReference type="Pfam" id="PF00128">
    <property type="entry name" value="Alpha-amylase"/>
    <property type="match status" value="1"/>
</dbReference>
<dbReference type="InterPro" id="IPR013783">
    <property type="entry name" value="Ig-like_fold"/>
</dbReference>
<accession>A0ABN2K4B7</accession>
<organism evidence="6 7">
    <name type="scientific">Nostocoides vanveenii</name>
    <dbReference type="NCBI Taxonomy" id="330835"/>
    <lineage>
        <taxon>Bacteria</taxon>
        <taxon>Bacillati</taxon>
        <taxon>Actinomycetota</taxon>
        <taxon>Actinomycetes</taxon>
        <taxon>Micrococcales</taxon>
        <taxon>Intrasporangiaceae</taxon>
        <taxon>Nostocoides</taxon>
    </lineage>
</organism>
<dbReference type="SUPFAM" id="SSF81296">
    <property type="entry name" value="E set domains"/>
    <property type="match status" value="1"/>
</dbReference>
<dbReference type="Gene3D" id="3.20.20.80">
    <property type="entry name" value="Glycosidases"/>
    <property type="match status" value="1"/>
</dbReference>
<comment type="similarity">
    <text evidence="1">Belongs to the glycosyl hydrolase 13 family.</text>
</comment>
<dbReference type="Gene3D" id="2.60.40.1180">
    <property type="entry name" value="Golgi alpha-mannosidase II"/>
    <property type="match status" value="1"/>
</dbReference>
<dbReference type="PANTHER" id="PTHR43002">
    <property type="entry name" value="GLYCOGEN DEBRANCHING ENZYME"/>
    <property type="match status" value="1"/>
</dbReference>
<dbReference type="InterPro" id="IPR013780">
    <property type="entry name" value="Glyco_hydro_b"/>
</dbReference>
<name>A0ABN2K4B7_9MICO</name>
<keyword evidence="7" id="KW-1185">Reference proteome</keyword>
<dbReference type="EMBL" id="BAAAPN010000015">
    <property type="protein sequence ID" value="GAA1747772.1"/>
    <property type="molecule type" value="Genomic_DNA"/>
</dbReference>